<dbReference type="OrthoDB" id="9793389at2"/>
<organism evidence="6 7">
    <name type="scientific">Nitrospira lenta</name>
    <dbReference type="NCBI Taxonomy" id="1436998"/>
    <lineage>
        <taxon>Bacteria</taxon>
        <taxon>Pseudomonadati</taxon>
        <taxon>Nitrospirota</taxon>
        <taxon>Nitrospiria</taxon>
        <taxon>Nitrospirales</taxon>
        <taxon>Nitrospiraceae</taxon>
        <taxon>Nitrospira</taxon>
    </lineage>
</organism>
<dbReference type="GO" id="GO:0046872">
    <property type="term" value="F:metal ion binding"/>
    <property type="evidence" value="ECO:0007669"/>
    <property type="project" value="UniProtKB-KW"/>
</dbReference>
<dbReference type="PIRSF" id="PIRSF009180">
    <property type="entry name" value="UCP009180"/>
    <property type="match status" value="1"/>
</dbReference>
<dbReference type="PANTHER" id="PTHR46491">
    <property type="entry name" value="CDGSH IRON SULFUR DOMAIN PROTEIN HOMOLOG"/>
    <property type="match status" value="1"/>
</dbReference>
<evidence type="ECO:0000313" key="7">
    <source>
        <dbReference type="Proteomes" id="UP000248168"/>
    </source>
</evidence>
<dbReference type="GO" id="GO:0005737">
    <property type="term" value="C:cytoplasm"/>
    <property type="evidence" value="ECO:0007669"/>
    <property type="project" value="UniProtKB-ARBA"/>
</dbReference>
<dbReference type="RefSeq" id="WP_121988902.1">
    <property type="nucleotide sequence ID" value="NZ_OUNR01000012.1"/>
</dbReference>
<reference evidence="7" key="1">
    <citation type="submission" date="2018-04" db="EMBL/GenBank/DDBJ databases">
        <authorList>
            <person name="Lucker S."/>
            <person name="Sakoula D."/>
        </authorList>
    </citation>
    <scope>NUCLEOTIDE SEQUENCE [LARGE SCALE GENOMIC DNA]</scope>
</reference>
<dbReference type="Gene3D" id="3.40.5.90">
    <property type="entry name" value="CDGSH iron-sulfur domain, mitoNEET-type"/>
    <property type="match status" value="2"/>
</dbReference>
<dbReference type="Proteomes" id="UP000248168">
    <property type="component" value="Unassembled WGS sequence"/>
</dbReference>
<dbReference type="Pfam" id="PF09360">
    <property type="entry name" value="zf-CDGSH"/>
    <property type="match status" value="2"/>
</dbReference>
<keyword evidence="2" id="KW-0479">Metal-binding</keyword>
<dbReference type="InterPro" id="IPR018967">
    <property type="entry name" value="FeS-contain_CDGSH-typ"/>
</dbReference>
<gene>
    <name evidence="6" type="ORF">NITLEN_20156</name>
</gene>
<keyword evidence="7" id="KW-1185">Reference proteome</keyword>
<protein>
    <submittedName>
        <fullName evidence="6">Zinc finger domain containing protein</fullName>
    </submittedName>
</protein>
<keyword evidence="1" id="KW-0001">2Fe-2S</keyword>
<dbReference type="SMART" id="SM00704">
    <property type="entry name" value="ZnF_CDGSH"/>
    <property type="match status" value="2"/>
</dbReference>
<evidence type="ECO:0000313" key="6">
    <source>
        <dbReference type="EMBL" id="SPP64516.1"/>
    </source>
</evidence>
<name>A0A330L5G3_9BACT</name>
<dbReference type="InterPro" id="IPR010693">
    <property type="entry name" value="Divergent_4Fe-4S_mono-cluster"/>
</dbReference>
<sequence length="230" mass="24481">MSSQRKITVSNNGPYLVSGSVPLAVQIIGVNSAGESILWVDGDTLPTSAEYALCRCGASNTKPFCDGTHAKIGFDGTESASRKPVIEQAELLDGPTMQLADAEGLCAFARFCDPNGRVWNQVEHTDDPKVRAQFIRQTGDCPAGRLIAVDKGTGQPIEPALSQSIGIVEDPALECSGPLWARGGIQLIGVDGQAYETRNRMTLCRCGRSENKPFCDGAHAADPKFNDGLK</sequence>
<feature type="domain" description="Iron-binding zinc finger CDGSH type" evidence="5">
    <location>
        <begin position="38"/>
        <end position="75"/>
    </location>
</feature>
<evidence type="ECO:0000259" key="5">
    <source>
        <dbReference type="SMART" id="SM00704"/>
    </source>
</evidence>
<proteinExistence type="predicted"/>
<dbReference type="Pfam" id="PF06902">
    <property type="entry name" value="Fer4_19"/>
    <property type="match status" value="1"/>
</dbReference>
<feature type="domain" description="Iron-binding zinc finger CDGSH type" evidence="5">
    <location>
        <begin position="188"/>
        <end position="225"/>
    </location>
</feature>
<dbReference type="AlphaFoldDB" id="A0A330L5G3"/>
<dbReference type="InterPro" id="IPR016548">
    <property type="entry name" value="UCP009180"/>
</dbReference>
<dbReference type="InterPro" id="IPR052950">
    <property type="entry name" value="CISD"/>
</dbReference>
<keyword evidence="4" id="KW-0411">Iron-sulfur</keyword>
<evidence type="ECO:0000256" key="2">
    <source>
        <dbReference type="ARBA" id="ARBA00022723"/>
    </source>
</evidence>
<dbReference type="GO" id="GO:0051537">
    <property type="term" value="F:2 iron, 2 sulfur cluster binding"/>
    <property type="evidence" value="ECO:0007669"/>
    <property type="project" value="UniProtKB-KW"/>
</dbReference>
<evidence type="ECO:0000256" key="4">
    <source>
        <dbReference type="ARBA" id="ARBA00023014"/>
    </source>
</evidence>
<accession>A0A330L5G3</accession>
<keyword evidence="3" id="KW-0408">Iron</keyword>
<dbReference type="PANTHER" id="PTHR46491:SF3">
    <property type="entry name" value="CDGSH IRON-SULFUR DOMAIN-CONTAINING PROTEIN 3, MITOCHONDRIAL"/>
    <property type="match status" value="1"/>
</dbReference>
<evidence type="ECO:0000256" key="3">
    <source>
        <dbReference type="ARBA" id="ARBA00023004"/>
    </source>
</evidence>
<evidence type="ECO:0000256" key="1">
    <source>
        <dbReference type="ARBA" id="ARBA00022714"/>
    </source>
</evidence>
<dbReference type="InterPro" id="IPR042216">
    <property type="entry name" value="MitoNEET_CISD"/>
</dbReference>
<dbReference type="InParanoid" id="A0A330L5G3"/>
<dbReference type="EMBL" id="OUNR01000012">
    <property type="protein sequence ID" value="SPP64516.1"/>
    <property type="molecule type" value="Genomic_DNA"/>
</dbReference>